<gene>
    <name evidence="8" type="ORF">A3D26_04665</name>
</gene>
<evidence type="ECO:0000256" key="3">
    <source>
        <dbReference type="ARBA" id="ARBA00023082"/>
    </source>
</evidence>
<dbReference type="InterPro" id="IPR014284">
    <property type="entry name" value="RNA_pol_sigma-70_dom"/>
</dbReference>
<dbReference type="SUPFAM" id="SSF88946">
    <property type="entry name" value="Sigma2 domain of RNA polymerase sigma factors"/>
    <property type="match status" value="1"/>
</dbReference>
<dbReference type="PANTHER" id="PTHR43133:SF63">
    <property type="entry name" value="RNA POLYMERASE SIGMA FACTOR FECI-RELATED"/>
    <property type="match status" value="1"/>
</dbReference>
<reference evidence="8 9" key="1">
    <citation type="journal article" date="2016" name="Nat. Commun.">
        <title>Thousands of microbial genomes shed light on interconnected biogeochemical processes in an aquifer system.</title>
        <authorList>
            <person name="Anantharaman K."/>
            <person name="Brown C.T."/>
            <person name="Hug L.A."/>
            <person name="Sharon I."/>
            <person name="Castelle C.J."/>
            <person name="Probst A.J."/>
            <person name="Thomas B.C."/>
            <person name="Singh A."/>
            <person name="Wilkins M.J."/>
            <person name="Karaoz U."/>
            <person name="Brodie E.L."/>
            <person name="Williams K.H."/>
            <person name="Hubbard S.S."/>
            <person name="Banfield J.F."/>
        </authorList>
    </citation>
    <scope>NUCLEOTIDE SEQUENCE [LARGE SCALE GENOMIC DNA]</scope>
</reference>
<dbReference type="Proteomes" id="UP000178319">
    <property type="component" value="Unassembled WGS sequence"/>
</dbReference>
<dbReference type="Gene3D" id="1.10.1740.10">
    <property type="match status" value="1"/>
</dbReference>
<dbReference type="EMBL" id="MHBZ01000017">
    <property type="protein sequence ID" value="OGY11487.1"/>
    <property type="molecule type" value="Genomic_DNA"/>
</dbReference>
<keyword evidence="3" id="KW-0731">Sigma factor</keyword>
<evidence type="ECO:0000256" key="1">
    <source>
        <dbReference type="ARBA" id="ARBA00010641"/>
    </source>
</evidence>
<evidence type="ECO:0000313" key="9">
    <source>
        <dbReference type="Proteomes" id="UP000178319"/>
    </source>
</evidence>
<dbReference type="InterPro" id="IPR007627">
    <property type="entry name" value="RNA_pol_sigma70_r2"/>
</dbReference>
<dbReference type="GO" id="GO:0016987">
    <property type="term" value="F:sigma factor activity"/>
    <property type="evidence" value="ECO:0007669"/>
    <property type="project" value="UniProtKB-KW"/>
</dbReference>
<dbReference type="SUPFAM" id="SSF88659">
    <property type="entry name" value="Sigma3 and sigma4 domains of RNA polymerase sigma factors"/>
    <property type="match status" value="1"/>
</dbReference>
<dbReference type="InterPro" id="IPR013249">
    <property type="entry name" value="RNA_pol_sigma70_r4_t2"/>
</dbReference>
<dbReference type="Gene3D" id="1.10.10.10">
    <property type="entry name" value="Winged helix-like DNA-binding domain superfamily/Winged helix DNA-binding domain"/>
    <property type="match status" value="1"/>
</dbReference>
<dbReference type="AlphaFoldDB" id="A0A1G1V852"/>
<dbReference type="STRING" id="1797516.A3D26_04665"/>
<comment type="similarity">
    <text evidence="1">Belongs to the sigma-70 factor family. ECF subfamily.</text>
</comment>
<feature type="region of interest" description="Disordered" evidence="5">
    <location>
        <begin position="1"/>
        <end position="24"/>
    </location>
</feature>
<dbReference type="PANTHER" id="PTHR43133">
    <property type="entry name" value="RNA POLYMERASE ECF-TYPE SIGMA FACTO"/>
    <property type="match status" value="1"/>
</dbReference>
<feature type="domain" description="RNA polymerase sigma factor 70 region 4 type 2" evidence="7">
    <location>
        <begin position="188"/>
        <end position="231"/>
    </location>
</feature>
<dbReference type="GO" id="GO:0006352">
    <property type="term" value="P:DNA-templated transcription initiation"/>
    <property type="evidence" value="ECO:0007669"/>
    <property type="project" value="InterPro"/>
</dbReference>
<proteinExistence type="inferred from homology"/>
<protein>
    <recommendedName>
        <fullName evidence="10">RNA polymerase sigma factor 70 region 4 type 2 domain-containing protein</fullName>
    </recommendedName>
</protein>
<dbReference type="InterPro" id="IPR013325">
    <property type="entry name" value="RNA_pol_sigma_r2"/>
</dbReference>
<feature type="domain" description="RNA polymerase sigma-70 region 2" evidence="6">
    <location>
        <begin position="90"/>
        <end position="142"/>
    </location>
</feature>
<evidence type="ECO:0000256" key="2">
    <source>
        <dbReference type="ARBA" id="ARBA00023015"/>
    </source>
</evidence>
<comment type="caution">
    <text evidence="8">The sequence shown here is derived from an EMBL/GenBank/DDBJ whole genome shotgun (WGS) entry which is preliminary data.</text>
</comment>
<dbReference type="CDD" id="cd06171">
    <property type="entry name" value="Sigma70_r4"/>
    <property type="match status" value="1"/>
</dbReference>
<dbReference type="Pfam" id="PF04542">
    <property type="entry name" value="Sigma70_r2"/>
    <property type="match status" value="1"/>
</dbReference>
<dbReference type="InterPro" id="IPR036388">
    <property type="entry name" value="WH-like_DNA-bd_sf"/>
</dbReference>
<dbReference type="InterPro" id="IPR039425">
    <property type="entry name" value="RNA_pol_sigma-70-like"/>
</dbReference>
<dbReference type="NCBIfam" id="TIGR02937">
    <property type="entry name" value="sigma70-ECF"/>
    <property type="match status" value="1"/>
</dbReference>
<keyword evidence="2" id="KW-0805">Transcription regulation</keyword>
<evidence type="ECO:0000259" key="7">
    <source>
        <dbReference type="Pfam" id="PF08281"/>
    </source>
</evidence>
<accession>A0A1G1V852</accession>
<name>A0A1G1V852_9BACT</name>
<evidence type="ECO:0000256" key="4">
    <source>
        <dbReference type="ARBA" id="ARBA00023163"/>
    </source>
</evidence>
<dbReference type="Pfam" id="PF08281">
    <property type="entry name" value="Sigma70_r4_2"/>
    <property type="match status" value="1"/>
</dbReference>
<dbReference type="GO" id="GO:0003677">
    <property type="term" value="F:DNA binding"/>
    <property type="evidence" value="ECO:0007669"/>
    <property type="project" value="InterPro"/>
</dbReference>
<keyword evidence="4" id="KW-0804">Transcription</keyword>
<organism evidence="8 9">
    <name type="scientific">Candidatus Blackburnbacteria bacterium RIFCSPHIGHO2_02_FULL_44_20</name>
    <dbReference type="NCBI Taxonomy" id="1797516"/>
    <lineage>
        <taxon>Bacteria</taxon>
        <taxon>Candidatus Blackburniibacteriota</taxon>
    </lineage>
</organism>
<evidence type="ECO:0000313" key="8">
    <source>
        <dbReference type="EMBL" id="OGY11487.1"/>
    </source>
</evidence>
<evidence type="ECO:0000256" key="5">
    <source>
        <dbReference type="SAM" id="MobiDB-lite"/>
    </source>
</evidence>
<dbReference type="InterPro" id="IPR013324">
    <property type="entry name" value="RNA_pol_sigma_r3/r4-like"/>
</dbReference>
<evidence type="ECO:0000259" key="6">
    <source>
        <dbReference type="Pfam" id="PF04542"/>
    </source>
</evidence>
<evidence type="ECO:0008006" key="10">
    <source>
        <dbReference type="Google" id="ProtNLM"/>
    </source>
</evidence>
<sequence>MTIERQADNPVVPGEFYPPKTQRPAVPGRMAARFDLAVEMHRTSPVPADDQIWSELATLIQNEKGERAIRAFEAIYSRFAEPTTSFLRYSFGLRPEDAEELTQDILIKVLRGLPRTQGSVDFWPWFKTVTIRTAIDHYRHRALVRWFSVEKTAFRIDQLMQHAGGVNPEEHAIAQEAIQWLEKHSKDLPDRQRQALILWITQRYEYVEIANIMGTTESAVKTLIWRARKDLSNKWPDTETAIVERSKRKYA</sequence>